<evidence type="ECO:0000313" key="1">
    <source>
        <dbReference type="EMBL" id="MBN9673401.1"/>
    </source>
</evidence>
<dbReference type="InterPro" id="IPR010323">
    <property type="entry name" value="DUF924"/>
</dbReference>
<proteinExistence type="predicted"/>
<name>A0A939EIP1_9HYPH</name>
<accession>A0A939EIP1</accession>
<protein>
    <submittedName>
        <fullName evidence="1">DUF924 domain-containing protein</fullName>
    </submittedName>
</protein>
<reference evidence="1" key="1">
    <citation type="submission" date="2020-12" db="EMBL/GenBank/DDBJ databases">
        <title>Oil enriched cultivation method for isolating marine PHA-producing bacteria.</title>
        <authorList>
            <person name="Zheng W."/>
            <person name="Yu S."/>
            <person name="Huang Y."/>
        </authorList>
    </citation>
    <scope>NUCLEOTIDE SEQUENCE</scope>
    <source>
        <strain evidence="1">SY-2-12</strain>
    </source>
</reference>
<dbReference type="AlphaFoldDB" id="A0A939EIP1"/>
<dbReference type="EMBL" id="JAEKJZ010000006">
    <property type="protein sequence ID" value="MBN9673401.1"/>
    <property type="molecule type" value="Genomic_DNA"/>
</dbReference>
<dbReference type="SUPFAM" id="SSF48452">
    <property type="entry name" value="TPR-like"/>
    <property type="match status" value="1"/>
</dbReference>
<dbReference type="PANTHER" id="PTHR23004">
    <property type="entry name" value="DOUBLECORTIN DOMAIN CONTAINING 2"/>
    <property type="match status" value="1"/>
</dbReference>
<gene>
    <name evidence="1" type="ORF">JF539_23790</name>
</gene>
<dbReference type="Gene3D" id="1.25.40.10">
    <property type="entry name" value="Tetratricopeptide repeat domain"/>
    <property type="match status" value="1"/>
</dbReference>
<organism evidence="1 2">
    <name type="scientific">Roseibium aggregatum</name>
    <dbReference type="NCBI Taxonomy" id="187304"/>
    <lineage>
        <taxon>Bacteria</taxon>
        <taxon>Pseudomonadati</taxon>
        <taxon>Pseudomonadota</taxon>
        <taxon>Alphaproteobacteria</taxon>
        <taxon>Hyphomicrobiales</taxon>
        <taxon>Stappiaceae</taxon>
        <taxon>Roseibium</taxon>
    </lineage>
</organism>
<sequence>MTDTLVTALDVLDFWWQAGAPKWFARDDGFDQACRDKFGESIEAAKDGRLDHWANTADGALALILLLDQMSRNVHRDTAEAFAADGKALAIARHALDRQFDRAFPKDARAFFYLPFEHSEDMADQDRSVDLFRALGVTDYYHYALVHMDVIRRFGRFPHRNELLGRETTPEEQAYLADNGFSA</sequence>
<dbReference type="Pfam" id="PF06041">
    <property type="entry name" value="DUF924"/>
    <property type="match status" value="1"/>
</dbReference>
<dbReference type="Proteomes" id="UP000664096">
    <property type="component" value="Unassembled WGS sequence"/>
</dbReference>
<dbReference type="RefSeq" id="WP_207143226.1">
    <property type="nucleotide sequence ID" value="NZ_JAEKJZ010000006.1"/>
</dbReference>
<dbReference type="InterPro" id="IPR011990">
    <property type="entry name" value="TPR-like_helical_dom_sf"/>
</dbReference>
<comment type="caution">
    <text evidence="1">The sequence shown here is derived from an EMBL/GenBank/DDBJ whole genome shotgun (WGS) entry which is preliminary data.</text>
</comment>
<dbReference type="PANTHER" id="PTHR23004:SF7">
    <property type="entry name" value="DUF924-DOMAIN-CONTAINING PROTEIN"/>
    <property type="match status" value="1"/>
</dbReference>
<evidence type="ECO:0000313" key="2">
    <source>
        <dbReference type="Proteomes" id="UP000664096"/>
    </source>
</evidence>
<dbReference type="Gene3D" id="1.20.58.320">
    <property type="entry name" value="TPR-like"/>
    <property type="match status" value="1"/>
</dbReference>